<dbReference type="Proteomes" id="UP000708208">
    <property type="component" value="Unassembled WGS sequence"/>
</dbReference>
<protein>
    <submittedName>
        <fullName evidence="1">Uncharacterized protein</fullName>
    </submittedName>
</protein>
<dbReference type="AlphaFoldDB" id="A0A8J2P6H2"/>
<dbReference type="EMBL" id="CAJVCH010242247">
    <property type="protein sequence ID" value="CAG7733054.1"/>
    <property type="molecule type" value="Genomic_DNA"/>
</dbReference>
<comment type="caution">
    <text evidence="1">The sequence shown here is derived from an EMBL/GenBank/DDBJ whole genome shotgun (WGS) entry which is preliminary data.</text>
</comment>
<name>A0A8J2P6H2_9HEXA</name>
<reference evidence="1" key="1">
    <citation type="submission" date="2021-06" db="EMBL/GenBank/DDBJ databases">
        <authorList>
            <person name="Hodson N. C."/>
            <person name="Mongue J. A."/>
            <person name="Jaron S. K."/>
        </authorList>
    </citation>
    <scope>NUCLEOTIDE SEQUENCE</scope>
</reference>
<evidence type="ECO:0000313" key="1">
    <source>
        <dbReference type="EMBL" id="CAG7733054.1"/>
    </source>
</evidence>
<sequence length="90" mass="10677">MYGYKKNLWILIISEASLCHWMDLRTDLGFRVFRSESEESFGSVLLKGPEGEDKEKRKTGLERVAIMASKEEKEMNRAWFPWNGIYYLYC</sequence>
<proteinExistence type="predicted"/>
<gene>
    <name evidence="1" type="ORF">AFUS01_LOCUS21524</name>
</gene>
<keyword evidence="2" id="KW-1185">Reference proteome</keyword>
<organism evidence="1 2">
    <name type="scientific">Allacma fusca</name>
    <dbReference type="NCBI Taxonomy" id="39272"/>
    <lineage>
        <taxon>Eukaryota</taxon>
        <taxon>Metazoa</taxon>
        <taxon>Ecdysozoa</taxon>
        <taxon>Arthropoda</taxon>
        <taxon>Hexapoda</taxon>
        <taxon>Collembola</taxon>
        <taxon>Symphypleona</taxon>
        <taxon>Sminthuridae</taxon>
        <taxon>Allacma</taxon>
    </lineage>
</organism>
<evidence type="ECO:0000313" key="2">
    <source>
        <dbReference type="Proteomes" id="UP000708208"/>
    </source>
</evidence>
<accession>A0A8J2P6H2</accession>